<organism evidence="1 2">
    <name type="scientific">Thiothrix litoralis</name>
    <dbReference type="NCBI Taxonomy" id="2891210"/>
    <lineage>
        <taxon>Bacteria</taxon>
        <taxon>Pseudomonadati</taxon>
        <taxon>Pseudomonadota</taxon>
        <taxon>Gammaproteobacteria</taxon>
        <taxon>Thiotrichales</taxon>
        <taxon>Thiotrichaceae</taxon>
        <taxon>Thiothrix</taxon>
    </lineage>
</organism>
<dbReference type="EMBL" id="CP072801">
    <property type="protein sequence ID" value="QTR47510.1"/>
    <property type="molecule type" value="Genomic_DNA"/>
</dbReference>
<accession>A0ABX7WV80</accession>
<gene>
    <name evidence="1" type="ORF">J9253_06125</name>
</gene>
<evidence type="ECO:0008006" key="3">
    <source>
        <dbReference type="Google" id="ProtNLM"/>
    </source>
</evidence>
<protein>
    <recommendedName>
        <fullName evidence="3">Phage protein</fullName>
    </recommendedName>
</protein>
<keyword evidence="2" id="KW-1185">Reference proteome</keyword>
<dbReference type="Proteomes" id="UP000672039">
    <property type="component" value="Chromosome"/>
</dbReference>
<proteinExistence type="predicted"/>
<dbReference type="RefSeq" id="WP_210223777.1">
    <property type="nucleotide sequence ID" value="NZ_CP072801.1"/>
</dbReference>
<evidence type="ECO:0000313" key="2">
    <source>
        <dbReference type="Proteomes" id="UP000672039"/>
    </source>
</evidence>
<evidence type="ECO:0000313" key="1">
    <source>
        <dbReference type="EMBL" id="QTR47510.1"/>
    </source>
</evidence>
<sequence>MKNKLVDLNNHLFAQLERLGDEDLKGDALTTEIERSRAITGVAKQLVQIGQLALDAEKFKQEHSNIPMTCLPEMLESK</sequence>
<reference evidence="1 2" key="1">
    <citation type="submission" date="2021-04" db="EMBL/GenBank/DDBJ databases">
        <title>Genomics, taxonomy and metabolism of representatives of sulfur bacteria of the genus Thiothrix: Thiothrix fructosivorans QT, Thiothrix unzii A1T and three new species, Thiothrix subterranea sp. nov., Thiothrix litoralis sp. nov. and 'Candidatus Thiothrix anitrata' sp. nov.</title>
        <authorList>
            <person name="Ravin N.V."/>
            <person name="Smolyakov D."/>
            <person name="Rudenko T.S."/>
            <person name="Mardanov A.V."/>
            <person name="Beletsky A.V."/>
            <person name="Markov N.D."/>
            <person name="Fomenkov A.I."/>
            <person name="Roberts R.J."/>
            <person name="Karnachuk O.V."/>
            <person name="Novikov A."/>
            <person name="Grabovich M.Y."/>
        </authorList>
    </citation>
    <scope>NUCLEOTIDE SEQUENCE [LARGE SCALE GENOMIC DNA]</scope>
    <source>
        <strain evidence="1 2">AS</strain>
    </source>
</reference>
<name>A0ABX7WV80_9GAMM</name>